<feature type="transmembrane region" description="Helical" evidence="1">
    <location>
        <begin position="20"/>
        <end position="40"/>
    </location>
</feature>
<feature type="transmembrane region" description="Helical" evidence="1">
    <location>
        <begin position="150"/>
        <end position="169"/>
    </location>
</feature>
<feature type="transmembrane region" description="Helical" evidence="1">
    <location>
        <begin position="200"/>
        <end position="219"/>
    </location>
</feature>
<evidence type="ECO:0000313" key="2">
    <source>
        <dbReference type="EMBL" id="GAA2986126.1"/>
    </source>
</evidence>
<sequence length="225" mass="23418">MEHIDSSASSSTSRPGRGRARWALTGVAAGLTGTVATLVADLHVSGAADINVVPQLSRPTAHLGVIAGYLTVALLLVLAAQWRRHVEIRVPASTAAAIVSLGLVTACGALALGYGWKGALAIYLPGGADSTLFDQSGQYVYYVLNDFGSFIGWIGVTAVAGAIAWMALMERTIQRWIGLISLLPVLAVVLTVVLTGLPGLAGLVAPPWMTITFLGLAFGNHTFNR</sequence>
<feature type="transmembrane region" description="Helical" evidence="1">
    <location>
        <begin position="176"/>
        <end position="194"/>
    </location>
</feature>
<keyword evidence="1" id="KW-1133">Transmembrane helix</keyword>
<evidence type="ECO:0000313" key="3">
    <source>
        <dbReference type="Proteomes" id="UP001499930"/>
    </source>
</evidence>
<name>A0ABP6K9G6_9ACTN</name>
<comment type="caution">
    <text evidence="2">The sequence shown here is derived from an EMBL/GenBank/DDBJ whole genome shotgun (WGS) entry which is preliminary data.</text>
</comment>
<organism evidence="2 3">
    <name type="scientific">Streptosporangium longisporum</name>
    <dbReference type="NCBI Taxonomy" id="46187"/>
    <lineage>
        <taxon>Bacteria</taxon>
        <taxon>Bacillati</taxon>
        <taxon>Actinomycetota</taxon>
        <taxon>Actinomycetes</taxon>
        <taxon>Streptosporangiales</taxon>
        <taxon>Streptosporangiaceae</taxon>
        <taxon>Streptosporangium</taxon>
    </lineage>
</organism>
<dbReference type="EMBL" id="BAAAWD010000002">
    <property type="protein sequence ID" value="GAA2986126.1"/>
    <property type="molecule type" value="Genomic_DNA"/>
</dbReference>
<feature type="transmembrane region" description="Helical" evidence="1">
    <location>
        <begin position="60"/>
        <end position="80"/>
    </location>
</feature>
<reference evidence="3" key="1">
    <citation type="journal article" date="2019" name="Int. J. Syst. Evol. Microbiol.">
        <title>The Global Catalogue of Microorganisms (GCM) 10K type strain sequencing project: providing services to taxonomists for standard genome sequencing and annotation.</title>
        <authorList>
            <consortium name="The Broad Institute Genomics Platform"/>
            <consortium name="The Broad Institute Genome Sequencing Center for Infectious Disease"/>
            <person name="Wu L."/>
            <person name="Ma J."/>
        </authorList>
    </citation>
    <scope>NUCLEOTIDE SEQUENCE [LARGE SCALE GENOMIC DNA]</scope>
    <source>
        <strain evidence="3">JCM 3106</strain>
    </source>
</reference>
<keyword evidence="1" id="KW-0472">Membrane</keyword>
<keyword evidence="1" id="KW-0812">Transmembrane</keyword>
<dbReference type="Proteomes" id="UP001499930">
    <property type="component" value="Unassembled WGS sequence"/>
</dbReference>
<gene>
    <name evidence="2" type="ORF">GCM10017559_02170</name>
</gene>
<evidence type="ECO:0008006" key="4">
    <source>
        <dbReference type="Google" id="ProtNLM"/>
    </source>
</evidence>
<keyword evidence="3" id="KW-1185">Reference proteome</keyword>
<accession>A0ABP6K9G6</accession>
<feature type="transmembrane region" description="Helical" evidence="1">
    <location>
        <begin position="92"/>
        <end position="116"/>
    </location>
</feature>
<evidence type="ECO:0000256" key="1">
    <source>
        <dbReference type="SAM" id="Phobius"/>
    </source>
</evidence>
<protein>
    <recommendedName>
        <fullName evidence="4">DUF4386 domain-containing protein</fullName>
    </recommendedName>
</protein>
<dbReference type="RefSeq" id="WP_344886985.1">
    <property type="nucleotide sequence ID" value="NZ_BAAAWD010000002.1"/>
</dbReference>
<proteinExistence type="predicted"/>